<reference evidence="1 2" key="1">
    <citation type="submission" date="2019-07" db="EMBL/GenBank/DDBJ databases">
        <title>Whole genome shotgun sequence of Cyclobacterium qasimii NBRC 106168.</title>
        <authorList>
            <person name="Hosoyama A."/>
            <person name="Uohara A."/>
            <person name="Ohji S."/>
            <person name="Ichikawa N."/>
        </authorList>
    </citation>
    <scope>NUCLEOTIDE SEQUENCE [LARGE SCALE GENOMIC DNA]</scope>
    <source>
        <strain evidence="1 2">NBRC 106168</strain>
    </source>
</reference>
<sequence>MDSKKYYENKSGFNVFVASTFSDLKQFKQQNDQALFNNLLLKDLYQVKRYIAKRMATALSKGNLPKGKYKIDDFIDQLFIEIYDNFSEVHNEENLHPWIFMKADKLLEETLVNEEFNEYFFKNIDDYSRPEWDEMEEKFSVDAGGDLVMIDELNDISYPKNDYVLNHVFIEDDKKELMDQLDKDLGKEKIKRHTDMVLHYLPLHMRTVFELATEYQFSVSEIAIIRNQSQDEVNQLLEKARQSLETSLLKRFEVAK</sequence>
<accession>A0A512CAE8</accession>
<name>A0A512CAE8_9BACT</name>
<dbReference type="EMBL" id="BJYV01000006">
    <property type="protein sequence ID" value="GEO21183.1"/>
    <property type="molecule type" value="Genomic_DNA"/>
</dbReference>
<dbReference type="AlphaFoldDB" id="A0A512CAE8"/>
<keyword evidence="2" id="KW-1185">Reference proteome</keyword>
<proteinExistence type="predicted"/>
<dbReference type="Proteomes" id="UP000321301">
    <property type="component" value="Unassembled WGS sequence"/>
</dbReference>
<dbReference type="RefSeq" id="WP_020889569.1">
    <property type="nucleotide sequence ID" value="NZ_BJYV01000006.1"/>
</dbReference>
<protein>
    <submittedName>
        <fullName evidence="1">Uncharacterized protein</fullName>
    </submittedName>
</protein>
<dbReference type="SUPFAM" id="SSF88659">
    <property type="entry name" value="Sigma3 and sigma4 domains of RNA polymerase sigma factors"/>
    <property type="match status" value="1"/>
</dbReference>
<organism evidence="1 2">
    <name type="scientific">Cyclobacterium qasimii</name>
    <dbReference type="NCBI Taxonomy" id="1350429"/>
    <lineage>
        <taxon>Bacteria</taxon>
        <taxon>Pseudomonadati</taxon>
        <taxon>Bacteroidota</taxon>
        <taxon>Cytophagia</taxon>
        <taxon>Cytophagales</taxon>
        <taxon>Cyclobacteriaceae</taxon>
        <taxon>Cyclobacterium</taxon>
    </lineage>
</organism>
<evidence type="ECO:0000313" key="1">
    <source>
        <dbReference type="EMBL" id="GEO21183.1"/>
    </source>
</evidence>
<gene>
    <name evidence="1" type="ORF">CQA01_17170</name>
</gene>
<dbReference type="Gene3D" id="1.10.10.10">
    <property type="entry name" value="Winged helix-like DNA-binding domain superfamily/Winged helix DNA-binding domain"/>
    <property type="match status" value="1"/>
</dbReference>
<comment type="caution">
    <text evidence="1">The sequence shown here is derived from an EMBL/GenBank/DDBJ whole genome shotgun (WGS) entry which is preliminary data.</text>
</comment>
<dbReference type="InterPro" id="IPR013324">
    <property type="entry name" value="RNA_pol_sigma_r3/r4-like"/>
</dbReference>
<dbReference type="InterPro" id="IPR036388">
    <property type="entry name" value="WH-like_DNA-bd_sf"/>
</dbReference>
<evidence type="ECO:0000313" key="2">
    <source>
        <dbReference type="Proteomes" id="UP000321301"/>
    </source>
</evidence>